<keyword evidence="3" id="KW-1185">Reference proteome</keyword>
<comment type="caution">
    <text evidence="2">The sequence shown here is derived from an EMBL/GenBank/DDBJ whole genome shotgun (WGS) entry which is preliminary data.</text>
</comment>
<dbReference type="Gene3D" id="2.60.120.560">
    <property type="entry name" value="Exo-inulinase, domain 1"/>
    <property type="match status" value="1"/>
</dbReference>
<feature type="domain" description="3-keto-alpha-glucoside-1,2-lyase/3-keto-2-hydroxy-glucal hydratase" evidence="1">
    <location>
        <begin position="49"/>
        <end position="277"/>
    </location>
</feature>
<accession>A0ABV0ACV2</accession>
<dbReference type="Proteomes" id="UP001416393">
    <property type="component" value="Unassembled WGS sequence"/>
</dbReference>
<reference evidence="2 3" key="1">
    <citation type="submission" date="2024-01" db="EMBL/GenBank/DDBJ databases">
        <title>Mariniflexile litorale sp. nov., isolated from the shallow sediments of the Sea of Japan.</title>
        <authorList>
            <person name="Romanenko L."/>
            <person name="Bystritskaya E."/>
            <person name="Isaeva M."/>
        </authorList>
    </citation>
    <scope>NUCLEOTIDE SEQUENCE [LARGE SCALE GENOMIC DNA]</scope>
    <source>
        <strain evidence="2 3">KCTC 32427</strain>
    </source>
</reference>
<name>A0ABV0ACV2_9FLAO</name>
<dbReference type="EMBL" id="JAZHYP010000003">
    <property type="protein sequence ID" value="MEN3323776.1"/>
    <property type="molecule type" value="Genomic_DNA"/>
</dbReference>
<protein>
    <submittedName>
        <fullName evidence="2">DUF1080 domain-containing protein</fullName>
    </submittedName>
</protein>
<evidence type="ECO:0000313" key="2">
    <source>
        <dbReference type="EMBL" id="MEN3323776.1"/>
    </source>
</evidence>
<proteinExistence type="predicted"/>
<gene>
    <name evidence="2" type="ORF">VP395_08560</name>
</gene>
<sequence>MLTSFSHNNPQSTNYMQISFLFQRFFQILIFIYFSSSYGQIENIETSNWISLFNGENLDGWTVKINGQPLNENIHNTFYAEEGILKVSYEKYEKFDMQFGHLFTNIAYSHYIFKVEYKIFGSGMPDAPHWTNLNSGAMLHAQSPQSMRIDQAFPVSLEGQFLAEGATAGTQTGNAVTPGTHIEIGGKLTKEHIVNSNSKLFPVNTWVTFEAEVHGNEKIIYRINGEEVIQFNHPQLDDTDKDAKKLLELGADKYVDHGFIALQAEGQPIWFKNIQIKVLKK</sequence>
<organism evidence="2 3">
    <name type="scientific">Mariniflexile soesokkakense</name>
    <dbReference type="NCBI Taxonomy" id="1343160"/>
    <lineage>
        <taxon>Bacteria</taxon>
        <taxon>Pseudomonadati</taxon>
        <taxon>Bacteroidota</taxon>
        <taxon>Flavobacteriia</taxon>
        <taxon>Flavobacteriales</taxon>
        <taxon>Flavobacteriaceae</taxon>
        <taxon>Mariniflexile</taxon>
    </lineage>
</organism>
<dbReference type="InterPro" id="IPR010496">
    <property type="entry name" value="AL/BT2_dom"/>
</dbReference>
<dbReference type="Pfam" id="PF06439">
    <property type="entry name" value="3keto-disac_hyd"/>
    <property type="match status" value="1"/>
</dbReference>
<evidence type="ECO:0000313" key="3">
    <source>
        <dbReference type="Proteomes" id="UP001416393"/>
    </source>
</evidence>
<evidence type="ECO:0000259" key="1">
    <source>
        <dbReference type="Pfam" id="PF06439"/>
    </source>
</evidence>